<sequence>MTINEKQDELISDFSFMDEWMDKYEYIIQLGKDLPLIDPKYKTDDNLIKGCQSQVWLHTDLVDGKLIFTADSDAVITKGLVSLLVSVLSGHTPKEIAESEIYFIDEIGLRSHLSPTRSNGLLSMLKQMKIYGIAYQVKSQQ</sequence>
<accession>A0A3E1NUT3</accession>
<evidence type="ECO:0000256" key="1">
    <source>
        <dbReference type="ARBA" id="ARBA00010282"/>
    </source>
</evidence>
<comment type="caution">
    <text evidence="3">The sequence shown here is derived from an EMBL/GenBank/DDBJ whole genome shotgun (WGS) entry which is preliminary data.</text>
</comment>
<dbReference type="OrthoDB" id="9799320at2"/>
<protein>
    <submittedName>
        <fullName evidence="3">SufE family protein</fullName>
    </submittedName>
</protein>
<dbReference type="Gene3D" id="3.90.1010.10">
    <property type="match status" value="1"/>
</dbReference>
<dbReference type="RefSeq" id="WP_116856821.1">
    <property type="nucleotide sequence ID" value="NZ_QTJV01000013.1"/>
</dbReference>
<evidence type="ECO:0000313" key="4">
    <source>
        <dbReference type="Proteomes" id="UP000261174"/>
    </source>
</evidence>
<dbReference type="Pfam" id="PF02657">
    <property type="entry name" value="SufE"/>
    <property type="match status" value="1"/>
</dbReference>
<reference evidence="3 4" key="1">
    <citation type="submission" date="2018-08" db="EMBL/GenBank/DDBJ databases">
        <title>Chitinophaga sp. K20C18050901, a novel bacterium isolated from forest soil.</title>
        <authorList>
            <person name="Wang C."/>
        </authorList>
    </citation>
    <scope>NUCLEOTIDE SEQUENCE [LARGE SCALE GENOMIC DNA]</scope>
    <source>
        <strain evidence="3 4">K20C18050901</strain>
    </source>
</reference>
<feature type="domain" description="Fe-S metabolism associated" evidence="2">
    <location>
        <begin position="12"/>
        <end position="129"/>
    </location>
</feature>
<dbReference type="Proteomes" id="UP000261174">
    <property type="component" value="Unassembled WGS sequence"/>
</dbReference>
<dbReference type="PANTHER" id="PTHR43597:SF5">
    <property type="entry name" value="SUFE-LIKE PROTEIN 2, CHLOROPLASTIC"/>
    <property type="match status" value="1"/>
</dbReference>
<dbReference type="AlphaFoldDB" id="A0A3E1NUT3"/>
<gene>
    <name evidence="3" type="ORF">DXN04_28570</name>
</gene>
<keyword evidence="4" id="KW-1185">Reference proteome</keyword>
<dbReference type="SUPFAM" id="SSF82649">
    <property type="entry name" value="SufE/NifU"/>
    <property type="match status" value="1"/>
</dbReference>
<evidence type="ECO:0000313" key="3">
    <source>
        <dbReference type="EMBL" id="RFM31666.1"/>
    </source>
</evidence>
<dbReference type="EMBL" id="QTJV01000013">
    <property type="protein sequence ID" value="RFM31666.1"/>
    <property type="molecule type" value="Genomic_DNA"/>
</dbReference>
<proteinExistence type="inferred from homology"/>
<dbReference type="InterPro" id="IPR003808">
    <property type="entry name" value="Fe-S_metab-assoc_dom"/>
</dbReference>
<dbReference type="PANTHER" id="PTHR43597">
    <property type="entry name" value="SULFUR ACCEPTOR PROTEIN CSDE"/>
    <property type="match status" value="1"/>
</dbReference>
<comment type="similarity">
    <text evidence="1">Belongs to the SufE family.</text>
</comment>
<organism evidence="3 4">
    <name type="scientific">Chitinophaga silvisoli</name>
    <dbReference type="NCBI Taxonomy" id="2291814"/>
    <lineage>
        <taxon>Bacteria</taxon>
        <taxon>Pseudomonadati</taxon>
        <taxon>Bacteroidota</taxon>
        <taxon>Chitinophagia</taxon>
        <taxon>Chitinophagales</taxon>
        <taxon>Chitinophagaceae</taxon>
        <taxon>Chitinophaga</taxon>
    </lineage>
</organism>
<name>A0A3E1NUT3_9BACT</name>
<evidence type="ECO:0000259" key="2">
    <source>
        <dbReference type="Pfam" id="PF02657"/>
    </source>
</evidence>